<dbReference type="InterPro" id="IPR053716">
    <property type="entry name" value="Flag_assembly_chemotaxis_eff"/>
</dbReference>
<dbReference type="RefSeq" id="WP_170226224.1">
    <property type="nucleotide sequence ID" value="NZ_DAMBUX010000002.1"/>
</dbReference>
<evidence type="ECO:0000256" key="5">
    <source>
        <dbReference type="ARBA" id="ARBA00022475"/>
    </source>
</evidence>
<gene>
    <name evidence="12" type="ORF">LY60_02769</name>
</gene>
<comment type="similarity">
    <text evidence="2">Belongs to the FliJ family.</text>
</comment>
<dbReference type="GO" id="GO:0071973">
    <property type="term" value="P:bacterial-type flagellum-dependent cell motility"/>
    <property type="evidence" value="ECO:0007669"/>
    <property type="project" value="InterPro"/>
</dbReference>
<keyword evidence="8" id="KW-0653">Protein transport</keyword>
<keyword evidence="7" id="KW-1005">Bacterial flagellum biogenesis</keyword>
<evidence type="ECO:0000313" key="13">
    <source>
        <dbReference type="Proteomes" id="UP000315343"/>
    </source>
</evidence>
<reference evidence="12 13" key="1">
    <citation type="submission" date="2019-07" db="EMBL/GenBank/DDBJ databases">
        <title>Genomic Encyclopedia of Type Strains, Phase I: the one thousand microbial genomes (KMG-I) project.</title>
        <authorList>
            <person name="Kyrpides N."/>
        </authorList>
    </citation>
    <scope>NUCLEOTIDE SEQUENCE [LARGE SCALE GENOMIC DNA]</scope>
    <source>
        <strain evidence="12 13">DSM 13558</strain>
    </source>
</reference>
<sequence>MKKFSFSLQKVLEIKEQVLENLKVELSNLNHDYKEVENEIAIMKIKYSDINIEFSEKSSVSISVGEMSYYKMLLSSILRKIENKEEEKEKILKKIEDKRHEIVSKNVEISSLEKLREKELEKYNSALAKSEELFIEEFVSNKSMVKGYLV</sequence>
<dbReference type="AlphaFoldDB" id="A0A562J6C8"/>
<comment type="caution">
    <text evidence="12">The sequence shown here is derived from an EMBL/GenBank/DDBJ whole genome shotgun (WGS) entry which is preliminary data.</text>
</comment>
<dbReference type="Gene3D" id="1.10.287.1700">
    <property type="match status" value="1"/>
</dbReference>
<keyword evidence="13" id="KW-1185">Reference proteome</keyword>
<feature type="coiled-coil region" evidence="11">
    <location>
        <begin position="12"/>
        <end position="101"/>
    </location>
</feature>
<dbReference type="Pfam" id="PF02050">
    <property type="entry name" value="FliJ"/>
    <property type="match status" value="1"/>
</dbReference>
<dbReference type="NCBIfam" id="TIGR02473">
    <property type="entry name" value="flagell_FliJ"/>
    <property type="match status" value="1"/>
</dbReference>
<evidence type="ECO:0000256" key="4">
    <source>
        <dbReference type="ARBA" id="ARBA00022448"/>
    </source>
</evidence>
<keyword evidence="12" id="KW-0969">Cilium</keyword>
<evidence type="ECO:0000256" key="11">
    <source>
        <dbReference type="SAM" id="Coils"/>
    </source>
</evidence>
<evidence type="ECO:0000313" key="12">
    <source>
        <dbReference type="EMBL" id="TWH78741.1"/>
    </source>
</evidence>
<evidence type="ECO:0000256" key="6">
    <source>
        <dbReference type="ARBA" id="ARBA00022500"/>
    </source>
</evidence>
<keyword evidence="6" id="KW-0145">Chemotaxis</keyword>
<keyword evidence="12" id="KW-0282">Flagellum</keyword>
<keyword evidence="12" id="KW-0966">Cell projection</keyword>
<evidence type="ECO:0000256" key="2">
    <source>
        <dbReference type="ARBA" id="ARBA00010004"/>
    </source>
</evidence>
<evidence type="ECO:0000256" key="9">
    <source>
        <dbReference type="ARBA" id="ARBA00023136"/>
    </source>
</evidence>
<organism evidence="12 13">
    <name type="scientific">Sedimentibacter saalensis</name>
    <dbReference type="NCBI Taxonomy" id="130788"/>
    <lineage>
        <taxon>Bacteria</taxon>
        <taxon>Bacillati</taxon>
        <taxon>Bacillota</taxon>
        <taxon>Tissierellia</taxon>
        <taxon>Sedimentibacter</taxon>
    </lineage>
</organism>
<dbReference type="EMBL" id="VLKH01000008">
    <property type="protein sequence ID" value="TWH78741.1"/>
    <property type="molecule type" value="Genomic_DNA"/>
</dbReference>
<keyword evidence="11" id="KW-0175">Coiled coil</keyword>
<keyword evidence="9" id="KW-0472">Membrane</keyword>
<keyword evidence="4" id="KW-0813">Transport</keyword>
<dbReference type="InterPro" id="IPR012823">
    <property type="entry name" value="Flagell_FliJ"/>
</dbReference>
<evidence type="ECO:0000256" key="10">
    <source>
        <dbReference type="ARBA" id="ARBA00023225"/>
    </source>
</evidence>
<protein>
    <recommendedName>
        <fullName evidence="3">Flagellar FliJ protein</fullName>
    </recommendedName>
</protein>
<dbReference type="GO" id="GO:0006935">
    <property type="term" value="P:chemotaxis"/>
    <property type="evidence" value="ECO:0007669"/>
    <property type="project" value="UniProtKB-KW"/>
</dbReference>
<keyword evidence="5" id="KW-1003">Cell membrane</keyword>
<dbReference type="GO" id="GO:0005886">
    <property type="term" value="C:plasma membrane"/>
    <property type="evidence" value="ECO:0007669"/>
    <property type="project" value="UniProtKB-SubCell"/>
</dbReference>
<comment type="subcellular location">
    <subcellularLocation>
        <location evidence="1">Cell membrane</location>
        <topology evidence="1">Peripheral membrane protein</topology>
        <orientation evidence="1">Cytoplasmic side</orientation>
    </subcellularLocation>
</comment>
<keyword evidence="10" id="KW-1006">Bacterial flagellum protein export</keyword>
<dbReference type="GO" id="GO:0015031">
    <property type="term" value="P:protein transport"/>
    <property type="evidence" value="ECO:0007669"/>
    <property type="project" value="UniProtKB-KW"/>
</dbReference>
<evidence type="ECO:0000256" key="1">
    <source>
        <dbReference type="ARBA" id="ARBA00004413"/>
    </source>
</evidence>
<name>A0A562J6C8_9FIRM</name>
<dbReference type="Proteomes" id="UP000315343">
    <property type="component" value="Unassembled WGS sequence"/>
</dbReference>
<accession>A0A562J6C8</accession>
<evidence type="ECO:0000256" key="7">
    <source>
        <dbReference type="ARBA" id="ARBA00022795"/>
    </source>
</evidence>
<evidence type="ECO:0000256" key="3">
    <source>
        <dbReference type="ARBA" id="ARBA00020392"/>
    </source>
</evidence>
<dbReference type="GO" id="GO:0044781">
    <property type="term" value="P:bacterial-type flagellum organization"/>
    <property type="evidence" value="ECO:0007669"/>
    <property type="project" value="UniProtKB-KW"/>
</dbReference>
<dbReference type="GO" id="GO:0009288">
    <property type="term" value="C:bacterial-type flagellum"/>
    <property type="evidence" value="ECO:0007669"/>
    <property type="project" value="InterPro"/>
</dbReference>
<proteinExistence type="inferred from homology"/>
<evidence type="ECO:0000256" key="8">
    <source>
        <dbReference type="ARBA" id="ARBA00022927"/>
    </source>
</evidence>